<dbReference type="GO" id="GO:0016405">
    <property type="term" value="F:CoA-ligase activity"/>
    <property type="evidence" value="ECO:0007669"/>
    <property type="project" value="TreeGrafter"/>
</dbReference>
<sequence>MPFLAETHHPIPTKDILSWYFDKPNFDQDRPLYIDAEDTSRFWTANQCRKAIRQLAAGFKALGLKGWQDRNSQSDITHAGGAPLPHGKASPGDTVVILSFNELNYPILVNGITGFGGVYTGANPAYTSYELAHHLKSSDARLVIVEVELLPNLLKAAKEVGLPQDRILIFDNHGETIPQGFRSWWTLFEHGEVDWPTFDDYESATGTTAALLYSSGTTGLPKPVMLSHHNLITEQTLFSEWQPTPWQRRRLMVLPMFHAATAPLSHFSPLHWGDLIFTMRRFDLESYLTMVQKHQITEGAFVPPMVHMIISSPLMRTEKFKNSLKSIRVGHTGAAPLDPGSQARLIPFLHLETTLTQVWGMTETSCTCCMTMWNAPEAYEAGRWGSVGKMLPNMDAKLVDDDGKDISGDNVSGELCVRGPLIVKGYYKNPEANQRDWDEDGFFHTGDVAYRDGKTKHWYIVNRKKELIKVRGFQCAPIELEGALLAHPDIVDAAVLGVPAPREVDGEEPRAYLVTRPEAKGKVTVESINKHMAERLAKYKQITGGIVFVDAIPKTASGKILKRILKEQAKKELEAAGRTDIKAKM</sequence>
<reference evidence="3" key="1">
    <citation type="journal article" date="2020" name="Stud. Mycol.">
        <title>101 Dothideomycetes genomes: a test case for predicting lifestyles and emergence of pathogens.</title>
        <authorList>
            <person name="Haridas S."/>
            <person name="Albert R."/>
            <person name="Binder M."/>
            <person name="Bloem J."/>
            <person name="Labutti K."/>
            <person name="Salamov A."/>
            <person name="Andreopoulos B."/>
            <person name="Baker S."/>
            <person name="Barry K."/>
            <person name="Bills G."/>
            <person name="Bluhm B."/>
            <person name="Cannon C."/>
            <person name="Castanera R."/>
            <person name="Culley D."/>
            <person name="Daum C."/>
            <person name="Ezra D."/>
            <person name="Gonzalez J."/>
            <person name="Henrissat B."/>
            <person name="Kuo A."/>
            <person name="Liang C."/>
            <person name="Lipzen A."/>
            <person name="Lutzoni F."/>
            <person name="Magnuson J."/>
            <person name="Mondo S."/>
            <person name="Nolan M."/>
            <person name="Ohm R."/>
            <person name="Pangilinan J."/>
            <person name="Park H.-J."/>
            <person name="Ramirez L."/>
            <person name="Alfaro M."/>
            <person name="Sun H."/>
            <person name="Tritt A."/>
            <person name="Yoshinaga Y."/>
            <person name="Zwiers L.-H."/>
            <person name="Turgeon B."/>
            <person name="Goodwin S."/>
            <person name="Spatafora J."/>
            <person name="Crous P."/>
            <person name="Grigoriev I."/>
        </authorList>
    </citation>
    <scope>NUCLEOTIDE SEQUENCE</scope>
    <source>
        <strain evidence="3">CBS 113389</strain>
    </source>
</reference>
<dbReference type="RefSeq" id="XP_033593556.1">
    <property type="nucleotide sequence ID" value="XM_033732149.1"/>
</dbReference>
<dbReference type="Pfam" id="PF13193">
    <property type="entry name" value="AMP-binding_C"/>
    <property type="match status" value="1"/>
</dbReference>
<dbReference type="InterPro" id="IPR020845">
    <property type="entry name" value="AMP-binding_CS"/>
</dbReference>
<dbReference type="Pfam" id="PF00501">
    <property type="entry name" value="AMP-binding"/>
    <property type="match status" value="1"/>
</dbReference>
<dbReference type="Proteomes" id="UP000799767">
    <property type="component" value="Unassembled WGS sequence"/>
</dbReference>
<feature type="domain" description="AMP-binding enzyme C-terminal" evidence="2">
    <location>
        <begin position="479"/>
        <end position="559"/>
    </location>
</feature>
<dbReference type="PANTHER" id="PTHR24096:SF265">
    <property type="entry name" value="ENZYME, PUTATIVE (AFU_ORTHOLOGUE AFUA_5G14270)-RELATED"/>
    <property type="match status" value="1"/>
</dbReference>
<evidence type="ECO:0000313" key="4">
    <source>
        <dbReference type="Proteomes" id="UP000799767"/>
    </source>
</evidence>
<dbReference type="GeneID" id="54473151"/>
<dbReference type="PANTHER" id="PTHR24096">
    <property type="entry name" value="LONG-CHAIN-FATTY-ACID--COA LIGASE"/>
    <property type="match status" value="1"/>
</dbReference>
<dbReference type="InterPro" id="IPR045851">
    <property type="entry name" value="AMP-bd_C_sf"/>
</dbReference>
<dbReference type="CDD" id="cd05911">
    <property type="entry name" value="Firefly_Luc_like"/>
    <property type="match status" value="1"/>
</dbReference>
<gene>
    <name evidence="3" type="ORF">BDY17DRAFT_288109</name>
</gene>
<dbReference type="InterPro" id="IPR000873">
    <property type="entry name" value="AMP-dep_synth/lig_dom"/>
</dbReference>
<dbReference type="InterPro" id="IPR042099">
    <property type="entry name" value="ANL_N_sf"/>
</dbReference>
<dbReference type="GO" id="GO:0019748">
    <property type="term" value="P:secondary metabolic process"/>
    <property type="evidence" value="ECO:0007669"/>
    <property type="project" value="TreeGrafter"/>
</dbReference>
<dbReference type="AlphaFoldDB" id="A0A6A6Q6G2"/>
<name>A0A6A6Q6G2_9PEZI</name>
<keyword evidence="3" id="KW-0436">Ligase</keyword>
<protein>
    <submittedName>
        <fullName evidence="3">4-coumarate-CoA ligase-like protein</fullName>
    </submittedName>
</protein>
<evidence type="ECO:0000259" key="2">
    <source>
        <dbReference type="Pfam" id="PF13193"/>
    </source>
</evidence>
<feature type="domain" description="AMP-dependent synthetase/ligase" evidence="1">
    <location>
        <begin position="89"/>
        <end position="427"/>
    </location>
</feature>
<keyword evidence="4" id="KW-1185">Reference proteome</keyword>
<organism evidence="3 4">
    <name type="scientific">Neohortaea acidophila</name>
    <dbReference type="NCBI Taxonomy" id="245834"/>
    <lineage>
        <taxon>Eukaryota</taxon>
        <taxon>Fungi</taxon>
        <taxon>Dikarya</taxon>
        <taxon>Ascomycota</taxon>
        <taxon>Pezizomycotina</taxon>
        <taxon>Dothideomycetes</taxon>
        <taxon>Dothideomycetidae</taxon>
        <taxon>Mycosphaerellales</taxon>
        <taxon>Teratosphaeriaceae</taxon>
        <taxon>Neohortaea</taxon>
    </lineage>
</organism>
<dbReference type="PROSITE" id="PS00455">
    <property type="entry name" value="AMP_BINDING"/>
    <property type="match status" value="1"/>
</dbReference>
<evidence type="ECO:0000259" key="1">
    <source>
        <dbReference type="Pfam" id="PF00501"/>
    </source>
</evidence>
<dbReference type="Gene3D" id="3.30.300.30">
    <property type="match status" value="1"/>
</dbReference>
<evidence type="ECO:0000313" key="3">
    <source>
        <dbReference type="EMBL" id="KAF2486987.1"/>
    </source>
</evidence>
<dbReference type="InterPro" id="IPR025110">
    <property type="entry name" value="AMP-bd_C"/>
</dbReference>
<dbReference type="Gene3D" id="3.40.50.12780">
    <property type="entry name" value="N-terminal domain of ligase-like"/>
    <property type="match status" value="1"/>
</dbReference>
<dbReference type="EMBL" id="MU001631">
    <property type="protein sequence ID" value="KAF2486987.1"/>
    <property type="molecule type" value="Genomic_DNA"/>
</dbReference>
<dbReference type="OrthoDB" id="6509636at2759"/>
<dbReference type="SUPFAM" id="SSF56801">
    <property type="entry name" value="Acetyl-CoA synthetase-like"/>
    <property type="match status" value="1"/>
</dbReference>
<accession>A0A6A6Q6G2</accession>
<proteinExistence type="predicted"/>